<name>A0A167CZZ0_9ASCO</name>
<feature type="region of interest" description="Disordered" evidence="1">
    <location>
        <begin position="133"/>
        <end position="173"/>
    </location>
</feature>
<dbReference type="Proteomes" id="UP000189580">
    <property type="component" value="Chromosome a"/>
</dbReference>
<keyword evidence="4" id="KW-1185">Reference proteome</keyword>
<dbReference type="InterPro" id="IPR014752">
    <property type="entry name" value="Arrestin-like_C"/>
</dbReference>
<accession>A0A167CZZ0</accession>
<organism evidence="3 4">
    <name type="scientific">Sugiyamaella lignohabitans</name>
    <dbReference type="NCBI Taxonomy" id="796027"/>
    <lineage>
        <taxon>Eukaryota</taxon>
        <taxon>Fungi</taxon>
        <taxon>Dikarya</taxon>
        <taxon>Ascomycota</taxon>
        <taxon>Saccharomycotina</taxon>
        <taxon>Dipodascomycetes</taxon>
        <taxon>Dipodascales</taxon>
        <taxon>Trichomonascaceae</taxon>
        <taxon>Sugiyamaella</taxon>
    </lineage>
</organism>
<protein>
    <submittedName>
        <fullName evidence="3">Ldb19p</fullName>
    </submittedName>
</protein>
<evidence type="ECO:0000313" key="4">
    <source>
        <dbReference type="Proteomes" id="UP000189580"/>
    </source>
</evidence>
<dbReference type="GeneID" id="30037603"/>
<dbReference type="AlphaFoldDB" id="A0A167CZZ0"/>
<feature type="compositionally biased region" description="Polar residues" evidence="1">
    <location>
        <begin position="17"/>
        <end position="31"/>
    </location>
</feature>
<dbReference type="KEGG" id="slb:AWJ20_558"/>
<dbReference type="OrthoDB" id="3832628at2759"/>
<evidence type="ECO:0000313" key="3">
    <source>
        <dbReference type="EMBL" id="ANB12309.1"/>
    </source>
</evidence>
<dbReference type="InterPro" id="IPR024391">
    <property type="entry name" value="LDB19_N"/>
</dbReference>
<reference evidence="3 4" key="1">
    <citation type="submission" date="2016-02" db="EMBL/GenBank/DDBJ databases">
        <title>Complete genome sequence and transcriptome regulation of the pentose utilising yeast Sugiyamaella lignohabitans.</title>
        <authorList>
            <person name="Bellasio M."/>
            <person name="Peymann A."/>
            <person name="Valli M."/>
            <person name="Sipitzky M."/>
            <person name="Graf A."/>
            <person name="Sauer M."/>
            <person name="Marx H."/>
            <person name="Mattanovich D."/>
        </authorList>
    </citation>
    <scope>NUCLEOTIDE SEQUENCE [LARGE SCALE GENOMIC DNA]</scope>
    <source>
        <strain evidence="3 4">CBS 10342</strain>
    </source>
</reference>
<evidence type="ECO:0000256" key="1">
    <source>
        <dbReference type="SAM" id="MobiDB-lite"/>
    </source>
</evidence>
<sequence length="516" mass="55911">MRTLHFLHPTKPRSPSLRPTRSAGSPSQNADVITGISLSNGSSPSLSPTTSATNNAKNSLAMGSPRLPVAQPPIKLNYRIESPPLVLYGNHNESTGALLCGIFDLEVVQAAPFAMENVYMGVYQKVRITHNAATKTTPSSPPHGHQSSSSSANSDPNVGPTFVTTLPDHSRTCSDCTSKTTELARWDILTQPASLPKSVHGYPFSHLLPGSLPASSKNSVFTVEYYLKAVATPTDKRIPPFVLELPLQIKRSIIGGPDRTSVRVFPPTELSATVNLPAVIHPNSTFNFELLLEGVSGSSANKSSRWRMRKINWRVDETVKMKSHLCDSHHRTDEEDPLIEDVRVLNFGEIKGGWKTDFTGTGKIELSAQDFSTHTLAGVCCNVDDPTLGLTVTHTLVMELVISEEAFQHKSARHSVPTGAARVLRMQFNLLVTDHSGLGIAWDDEVPPVYADVPLSPPEYNNVVANLPRFEEMTPSSLAVGQGINSSMPLCSPSLMSIVTTRSNHSSSSNDDDIVL</sequence>
<gene>
    <name evidence="3" type="primary">LDB19</name>
    <name evidence="3" type="ORF">AWJ20_558</name>
</gene>
<dbReference type="Pfam" id="PF13002">
    <property type="entry name" value="LDB19"/>
    <property type="match status" value="1"/>
</dbReference>
<dbReference type="EMBL" id="CP014501">
    <property type="protein sequence ID" value="ANB12309.1"/>
    <property type="molecule type" value="Genomic_DNA"/>
</dbReference>
<evidence type="ECO:0000259" key="2">
    <source>
        <dbReference type="Pfam" id="PF13002"/>
    </source>
</evidence>
<dbReference type="RefSeq" id="XP_018734786.1">
    <property type="nucleotide sequence ID" value="XM_018882504.1"/>
</dbReference>
<proteinExistence type="predicted"/>
<feature type="compositionally biased region" description="Low complexity" evidence="1">
    <location>
        <begin position="142"/>
        <end position="156"/>
    </location>
</feature>
<feature type="compositionally biased region" description="Low complexity" evidence="1">
    <location>
        <begin position="37"/>
        <end position="56"/>
    </location>
</feature>
<feature type="region of interest" description="Disordered" evidence="1">
    <location>
        <begin position="1"/>
        <end position="67"/>
    </location>
</feature>
<dbReference type="Gene3D" id="2.60.40.640">
    <property type="match status" value="1"/>
</dbReference>
<feature type="domain" description="LDB19 N-terminal" evidence="2">
    <location>
        <begin position="165"/>
        <end position="330"/>
    </location>
</feature>